<comment type="caution">
    <text evidence="10">The sequence shown here is derived from an EMBL/GenBank/DDBJ whole genome shotgun (WGS) entry which is preliminary data.</text>
</comment>
<dbReference type="SUPFAM" id="SSF51161">
    <property type="entry name" value="Trimeric LpxA-like enzymes"/>
    <property type="match status" value="1"/>
</dbReference>
<dbReference type="EMBL" id="JAEHOE010000017">
    <property type="protein sequence ID" value="KAG2496784.1"/>
    <property type="molecule type" value="Genomic_DNA"/>
</dbReference>
<accession>A0A835Y7Z3</accession>
<evidence type="ECO:0000313" key="10">
    <source>
        <dbReference type="EMBL" id="KAG2496784.1"/>
    </source>
</evidence>
<evidence type="ECO:0000256" key="4">
    <source>
        <dbReference type="ARBA" id="ARBA00022533"/>
    </source>
</evidence>
<evidence type="ECO:0000259" key="9">
    <source>
        <dbReference type="Pfam" id="PF00483"/>
    </source>
</evidence>
<protein>
    <recommendedName>
        <fullName evidence="3">glucose-1-phosphate adenylyltransferase</fullName>
        <ecNumber evidence="3">2.7.7.27</ecNumber>
    </recommendedName>
</protein>
<evidence type="ECO:0000256" key="5">
    <source>
        <dbReference type="ARBA" id="ARBA00022679"/>
    </source>
</evidence>
<comment type="similarity">
    <text evidence="2">Belongs to the bacterial/plant glucose-1-phosphate adenylyltransferase family.</text>
</comment>
<feature type="domain" description="Nucleotidyl transferase" evidence="9">
    <location>
        <begin position="132"/>
        <end position="351"/>
    </location>
</feature>
<dbReference type="GO" id="GO:0005978">
    <property type="term" value="P:glycogen biosynthetic process"/>
    <property type="evidence" value="ECO:0007669"/>
    <property type="project" value="InterPro"/>
</dbReference>
<organism evidence="10 11">
    <name type="scientific">Edaphochlamys debaryana</name>
    <dbReference type="NCBI Taxonomy" id="47281"/>
    <lineage>
        <taxon>Eukaryota</taxon>
        <taxon>Viridiplantae</taxon>
        <taxon>Chlorophyta</taxon>
        <taxon>core chlorophytes</taxon>
        <taxon>Chlorophyceae</taxon>
        <taxon>CS clade</taxon>
        <taxon>Chlamydomonadales</taxon>
        <taxon>Chlamydomonadales incertae sedis</taxon>
        <taxon>Edaphochlamys</taxon>
    </lineage>
</organism>
<feature type="region of interest" description="Disordered" evidence="8">
    <location>
        <begin position="1"/>
        <end position="20"/>
    </location>
</feature>
<name>A0A835Y7Z3_9CHLO</name>
<evidence type="ECO:0000256" key="6">
    <source>
        <dbReference type="ARBA" id="ARBA00022695"/>
    </source>
</evidence>
<keyword evidence="5" id="KW-0808">Transferase</keyword>
<sequence length="544" mass="57990">MSSAAPGLRGRALSTGPSPRPLLLLRCGRAPGPTAGSAAAAGACAASRPGRCGAVRVVAFREGSDERAPVKERQGAGSVAGSRLGATEPFPGMSGKPRSWLPKVPRGNADPSTLGKDSHDRFLRKIRDRTLAVVLGGGESDRRLFPLTEKRALPAVPVGGTYRLIDIPVSNCLNAGINQIVVLTQYNSQSLNRYLQYAYGSNGVPVHGNGFIEVLATSQGPTSLRWSEGNADAVRLISWVLDSPKMRAIDDVVILPADHIYNTDFESMMMYHINQRNMATVVVHGAQENQVEELGVLQVDPDSCEVLGHLEKPRTKGERDAFRLSPDHASRLAEGAPFLASCGIYIFNKQFKSWRLPGYWADVGSSIQTFMAANFDCLGAKTPFDQLTRHYAIFTGALALPPTDLVGCRISRSSIAAGGRIAEATIRGSVIGPRTIIGSGVAITNSIIMGADYYEEDIKPLKEAAMYPKNGDGDEPPLPPMGIGAGSIVQGAIVDKNARVGRNCVIANREGVWEAMDRVGVGLCVREGVPIVTKSAVMYDGSSL</sequence>
<dbReference type="Pfam" id="PF00483">
    <property type="entry name" value="NTP_transferase"/>
    <property type="match status" value="1"/>
</dbReference>
<evidence type="ECO:0000256" key="3">
    <source>
        <dbReference type="ARBA" id="ARBA00012460"/>
    </source>
</evidence>
<dbReference type="CDD" id="cd04651">
    <property type="entry name" value="LbH_G1P_AT_C"/>
    <property type="match status" value="1"/>
</dbReference>
<evidence type="ECO:0000256" key="1">
    <source>
        <dbReference type="ARBA" id="ARBA00000956"/>
    </source>
</evidence>
<comment type="catalytic activity">
    <reaction evidence="1">
        <text>alpha-D-glucose 1-phosphate + ATP + H(+) = ADP-alpha-D-glucose + diphosphate</text>
        <dbReference type="Rhea" id="RHEA:12120"/>
        <dbReference type="ChEBI" id="CHEBI:15378"/>
        <dbReference type="ChEBI" id="CHEBI:30616"/>
        <dbReference type="ChEBI" id="CHEBI:33019"/>
        <dbReference type="ChEBI" id="CHEBI:57498"/>
        <dbReference type="ChEBI" id="CHEBI:58601"/>
        <dbReference type="EC" id="2.7.7.27"/>
    </reaction>
</comment>
<dbReference type="InterPro" id="IPR011004">
    <property type="entry name" value="Trimer_LpxA-like_sf"/>
</dbReference>
<dbReference type="OrthoDB" id="537217at2759"/>
<dbReference type="PANTHER" id="PTHR43523:SF12">
    <property type="entry name" value="GLUCOSE-1-PHOSPHATE ADENYLYLTRANSFERASE LARGE SUBUNIT 1, CHLOROPLASTIC-RELATED"/>
    <property type="match status" value="1"/>
</dbReference>
<keyword evidence="7" id="KW-0547">Nucleotide-binding</keyword>
<dbReference type="AlphaFoldDB" id="A0A835Y7Z3"/>
<dbReference type="Pfam" id="PF25247">
    <property type="entry name" value="LbH_GLGC"/>
    <property type="match status" value="1"/>
</dbReference>
<dbReference type="SUPFAM" id="SSF53448">
    <property type="entry name" value="Nucleotide-diphospho-sugar transferases"/>
    <property type="match status" value="1"/>
</dbReference>
<keyword evidence="4" id="KW-0021">Allosteric enzyme</keyword>
<dbReference type="InterPro" id="IPR011831">
    <property type="entry name" value="ADP-Glc_PPase"/>
</dbReference>
<keyword evidence="11" id="KW-1185">Reference proteome</keyword>
<feature type="compositionally biased region" description="Basic and acidic residues" evidence="8">
    <location>
        <begin position="64"/>
        <end position="74"/>
    </location>
</feature>
<evidence type="ECO:0000256" key="2">
    <source>
        <dbReference type="ARBA" id="ARBA00010443"/>
    </source>
</evidence>
<evidence type="ECO:0000256" key="7">
    <source>
        <dbReference type="ARBA" id="ARBA00022741"/>
    </source>
</evidence>
<dbReference type="InterPro" id="IPR029044">
    <property type="entry name" value="Nucleotide-diphossugar_trans"/>
</dbReference>
<dbReference type="GO" id="GO:0000166">
    <property type="term" value="F:nucleotide binding"/>
    <property type="evidence" value="ECO:0007669"/>
    <property type="project" value="UniProtKB-KW"/>
</dbReference>
<feature type="region of interest" description="Disordered" evidence="8">
    <location>
        <begin position="64"/>
        <end position="116"/>
    </location>
</feature>
<dbReference type="EC" id="2.7.7.27" evidence="3"/>
<dbReference type="InterPro" id="IPR005835">
    <property type="entry name" value="NTP_transferase_dom"/>
</dbReference>
<proteinExistence type="inferred from homology"/>
<keyword evidence="6" id="KW-0548">Nucleotidyltransferase</keyword>
<dbReference type="Proteomes" id="UP000612055">
    <property type="component" value="Unassembled WGS sequence"/>
</dbReference>
<dbReference type="Gene3D" id="3.90.550.10">
    <property type="entry name" value="Spore Coat Polysaccharide Biosynthesis Protein SpsA, Chain A"/>
    <property type="match status" value="1"/>
</dbReference>
<dbReference type="PANTHER" id="PTHR43523">
    <property type="entry name" value="GLUCOSE-1-PHOSPHATE ADENYLYLTRANSFERASE-RELATED"/>
    <property type="match status" value="1"/>
</dbReference>
<dbReference type="GO" id="GO:0008878">
    <property type="term" value="F:glucose-1-phosphate adenylyltransferase activity"/>
    <property type="evidence" value="ECO:0007669"/>
    <property type="project" value="UniProtKB-EC"/>
</dbReference>
<gene>
    <name evidence="10" type="ORF">HYH03_005192</name>
</gene>
<evidence type="ECO:0000256" key="8">
    <source>
        <dbReference type="SAM" id="MobiDB-lite"/>
    </source>
</evidence>
<reference evidence="10" key="1">
    <citation type="journal article" date="2020" name="bioRxiv">
        <title>Comparative genomics of Chlamydomonas.</title>
        <authorList>
            <person name="Craig R.J."/>
            <person name="Hasan A.R."/>
            <person name="Ness R.W."/>
            <person name="Keightley P.D."/>
        </authorList>
    </citation>
    <scope>NUCLEOTIDE SEQUENCE</scope>
    <source>
        <strain evidence="10">CCAP 11/70</strain>
    </source>
</reference>
<dbReference type="Gene3D" id="2.160.10.10">
    <property type="entry name" value="Hexapeptide repeat proteins"/>
    <property type="match status" value="1"/>
</dbReference>
<evidence type="ECO:0000313" key="11">
    <source>
        <dbReference type="Proteomes" id="UP000612055"/>
    </source>
</evidence>